<dbReference type="PANTHER" id="PTHR42698">
    <property type="entry name" value="GTPASE ERA"/>
    <property type="match status" value="1"/>
</dbReference>
<dbReference type="InterPro" id="IPR005662">
    <property type="entry name" value="GTPase_Era-like"/>
</dbReference>
<evidence type="ECO:0000256" key="4">
    <source>
        <dbReference type="ARBA" id="ARBA00022741"/>
    </source>
</evidence>
<dbReference type="Proteomes" id="UP000322976">
    <property type="component" value="Unassembled WGS sequence"/>
</dbReference>
<dbReference type="PROSITE" id="PS51713">
    <property type="entry name" value="G_ERA"/>
    <property type="match status" value="1"/>
</dbReference>
<evidence type="ECO:0000259" key="12">
    <source>
        <dbReference type="PROSITE" id="PS51713"/>
    </source>
</evidence>
<keyword evidence="8" id="KW-0963">Cytoplasm</keyword>
<feature type="binding site" evidence="8">
    <location>
        <begin position="121"/>
        <end position="124"/>
    </location>
    <ligand>
        <name>GTP</name>
        <dbReference type="ChEBI" id="CHEBI:37565"/>
    </ligand>
</feature>
<evidence type="ECO:0000256" key="7">
    <source>
        <dbReference type="ARBA" id="ARBA00023136"/>
    </source>
</evidence>
<reference evidence="13 14" key="1">
    <citation type="submission" date="2019-08" db="EMBL/GenBank/DDBJ databases">
        <title>Calorimonas adulescens gen. nov., sp. nov., an anaerobic thermophilic bacterium from Sakhalin hot spring.</title>
        <authorList>
            <person name="Khomyakova M.A."/>
            <person name="Merkel A.Y."/>
            <person name="Novikov A."/>
            <person name="Bonch-Osmolovskaya E.A."/>
            <person name="Slobodkin A.I."/>
        </authorList>
    </citation>
    <scope>NUCLEOTIDE SEQUENCE [LARGE SCALE GENOMIC DNA]</scope>
    <source>
        <strain evidence="13 14">A05MB</strain>
    </source>
</reference>
<comment type="similarity">
    <text evidence="1 8 9 10">Belongs to the TRAFAC class TrmE-Era-EngA-EngB-Septin-like GTPase superfamily. Era GTPase family.</text>
</comment>
<sequence>MSFKAGFVSIIGRPNVGKSTLMNCLVGEKVSIISSKPQTTRNRIMGIMNGSEYQVVFLDTPGIHKPKHKLGEYMVETAFSSLNDSDLIIYIVEPGSIIGPGDSMITNKLKEILVPLLLCINKIDIADKEQVHLTEELYKSQLPHSEIILISALNYTNIEYLKQRIIEIIPEGPRYFPEDMITDMPEQFIVAELIREKALNLLREEVPHGIAVEIEDFRREDGKNLIHINAILYCEKNSHKSIIIGKEGKMLKKIGEQARYDIERLLGEHVFLELWVKVKKKWRDNDLMLKFLGFNKS</sequence>
<feature type="domain" description="KH type-2" evidence="11">
    <location>
        <begin position="202"/>
        <end position="280"/>
    </location>
</feature>
<comment type="function">
    <text evidence="8">An essential GTPase that binds both GDP and GTP, with rapid nucleotide exchange. Plays a role in 16S rRNA processing and 30S ribosomal subunit biogenesis and possibly also in cell cycle regulation and energy metabolism.</text>
</comment>
<dbReference type="NCBIfam" id="TIGR00436">
    <property type="entry name" value="era"/>
    <property type="match status" value="1"/>
</dbReference>
<protein>
    <recommendedName>
        <fullName evidence="2 8">GTPase Era</fullName>
    </recommendedName>
</protein>
<dbReference type="FunFam" id="3.40.50.300:FF:000094">
    <property type="entry name" value="GTPase Era"/>
    <property type="match status" value="1"/>
</dbReference>
<evidence type="ECO:0000256" key="10">
    <source>
        <dbReference type="RuleBase" id="RU003761"/>
    </source>
</evidence>
<dbReference type="GO" id="GO:0005886">
    <property type="term" value="C:plasma membrane"/>
    <property type="evidence" value="ECO:0007669"/>
    <property type="project" value="UniProtKB-SubCell"/>
</dbReference>
<keyword evidence="8" id="KW-0699">rRNA-binding</keyword>
<evidence type="ECO:0000256" key="9">
    <source>
        <dbReference type="PROSITE-ProRule" id="PRU01050"/>
    </source>
</evidence>
<gene>
    <name evidence="8" type="primary">era</name>
    <name evidence="13" type="ORF">FWJ32_07720</name>
</gene>
<dbReference type="GO" id="GO:0005829">
    <property type="term" value="C:cytosol"/>
    <property type="evidence" value="ECO:0007669"/>
    <property type="project" value="TreeGrafter"/>
</dbReference>
<keyword evidence="7 8" id="KW-0472">Membrane</keyword>
<evidence type="ECO:0000256" key="6">
    <source>
        <dbReference type="ARBA" id="ARBA00023134"/>
    </source>
</evidence>
<keyword evidence="3 8" id="KW-0690">Ribosome biogenesis</keyword>
<comment type="caution">
    <text evidence="13">The sequence shown here is derived from an EMBL/GenBank/DDBJ whole genome shotgun (WGS) entry which is preliminary data.</text>
</comment>
<dbReference type="Pfam" id="PF07650">
    <property type="entry name" value="KH_2"/>
    <property type="match status" value="1"/>
</dbReference>
<comment type="subunit">
    <text evidence="8">Monomer.</text>
</comment>
<feature type="domain" description="Era-type G" evidence="12">
    <location>
        <begin position="4"/>
        <end position="171"/>
    </location>
</feature>
<dbReference type="GO" id="GO:0003924">
    <property type="term" value="F:GTPase activity"/>
    <property type="evidence" value="ECO:0007669"/>
    <property type="project" value="UniProtKB-UniRule"/>
</dbReference>
<dbReference type="Gene3D" id="3.30.300.20">
    <property type="match status" value="1"/>
</dbReference>
<feature type="region of interest" description="G1" evidence="9">
    <location>
        <begin position="12"/>
        <end position="19"/>
    </location>
</feature>
<evidence type="ECO:0000256" key="2">
    <source>
        <dbReference type="ARBA" id="ARBA00020484"/>
    </source>
</evidence>
<keyword evidence="6 8" id="KW-0342">GTP-binding</keyword>
<dbReference type="Gene3D" id="3.40.50.300">
    <property type="entry name" value="P-loop containing nucleotide triphosphate hydrolases"/>
    <property type="match status" value="1"/>
</dbReference>
<dbReference type="SUPFAM" id="SSF54814">
    <property type="entry name" value="Prokaryotic type KH domain (KH-domain type II)"/>
    <property type="match status" value="1"/>
</dbReference>
<feature type="region of interest" description="G5" evidence="9">
    <location>
        <begin position="150"/>
        <end position="152"/>
    </location>
</feature>
<dbReference type="CDD" id="cd22534">
    <property type="entry name" value="KH-II_Era"/>
    <property type="match status" value="1"/>
</dbReference>
<dbReference type="InterPro" id="IPR027417">
    <property type="entry name" value="P-loop_NTPase"/>
</dbReference>
<evidence type="ECO:0000256" key="3">
    <source>
        <dbReference type="ARBA" id="ARBA00022517"/>
    </source>
</evidence>
<evidence type="ECO:0000313" key="14">
    <source>
        <dbReference type="Proteomes" id="UP000322976"/>
    </source>
</evidence>
<keyword evidence="4 8" id="KW-0547">Nucleotide-binding</keyword>
<keyword evidence="5 8" id="KW-0694">RNA-binding</keyword>
<evidence type="ECO:0000313" key="13">
    <source>
        <dbReference type="EMBL" id="TZE81857.1"/>
    </source>
</evidence>
<evidence type="ECO:0000256" key="5">
    <source>
        <dbReference type="ARBA" id="ARBA00022884"/>
    </source>
</evidence>
<evidence type="ECO:0000256" key="1">
    <source>
        <dbReference type="ARBA" id="ARBA00007921"/>
    </source>
</evidence>
<feature type="region of interest" description="G2" evidence="9">
    <location>
        <begin position="38"/>
        <end position="42"/>
    </location>
</feature>
<dbReference type="GO" id="GO:0043024">
    <property type="term" value="F:ribosomal small subunit binding"/>
    <property type="evidence" value="ECO:0007669"/>
    <property type="project" value="TreeGrafter"/>
</dbReference>
<dbReference type="Pfam" id="PF01926">
    <property type="entry name" value="MMR_HSR1"/>
    <property type="match status" value="1"/>
</dbReference>
<dbReference type="PANTHER" id="PTHR42698:SF1">
    <property type="entry name" value="GTPASE ERA, MITOCHONDRIAL"/>
    <property type="match status" value="1"/>
</dbReference>
<dbReference type="SUPFAM" id="SSF52540">
    <property type="entry name" value="P-loop containing nucleoside triphosphate hydrolases"/>
    <property type="match status" value="1"/>
</dbReference>
<dbReference type="InterPro" id="IPR030388">
    <property type="entry name" value="G_ERA_dom"/>
</dbReference>
<name>A0A5D8QBX0_9THEO</name>
<dbReference type="GO" id="GO:0070181">
    <property type="term" value="F:small ribosomal subunit rRNA binding"/>
    <property type="evidence" value="ECO:0007669"/>
    <property type="project" value="UniProtKB-UniRule"/>
</dbReference>
<dbReference type="AlphaFoldDB" id="A0A5D8QBX0"/>
<dbReference type="InterPro" id="IPR006073">
    <property type="entry name" value="GTP-bd"/>
</dbReference>
<evidence type="ECO:0000256" key="8">
    <source>
        <dbReference type="HAMAP-Rule" id="MF_00367"/>
    </source>
</evidence>
<proteinExistence type="inferred from homology"/>
<evidence type="ECO:0000259" key="11">
    <source>
        <dbReference type="PROSITE" id="PS50823"/>
    </source>
</evidence>
<dbReference type="FunFam" id="3.30.300.20:FF:000003">
    <property type="entry name" value="GTPase Era"/>
    <property type="match status" value="1"/>
</dbReference>
<dbReference type="InterPro" id="IPR009019">
    <property type="entry name" value="KH_sf_prok-type"/>
</dbReference>
<dbReference type="PRINTS" id="PR00326">
    <property type="entry name" value="GTP1OBG"/>
</dbReference>
<dbReference type="HAMAP" id="MF_00367">
    <property type="entry name" value="GTPase_Era"/>
    <property type="match status" value="1"/>
</dbReference>
<dbReference type="GO" id="GO:0000028">
    <property type="term" value="P:ribosomal small subunit assembly"/>
    <property type="evidence" value="ECO:0007669"/>
    <property type="project" value="TreeGrafter"/>
</dbReference>
<feature type="binding site" evidence="8">
    <location>
        <begin position="12"/>
        <end position="19"/>
    </location>
    <ligand>
        <name>GTP</name>
        <dbReference type="ChEBI" id="CHEBI:37565"/>
    </ligand>
</feature>
<organism evidence="13 14">
    <name type="scientific">Calorimonas adulescens</name>
    <dbReference type="NCBI Taxonomy" id="2606906"/>
    <lineage>
        <taxon>Bacteria</taxon>
        <taxon>Bacillati</taxon>
        <taxon>Bacillota</taxon>
        <taxon>Clostridia</taxon>
        <taxon>Thermoanaerobacterales</taxon>
        <taxon>Thermoanaerobacteraceae</taxon>
        <taxon>Calorimonas</taxon>
    </lineage>
</organism>
<accession>A0A5D8QBX0</accession>
<dbReference type="EMBL" id="VTPS01000010">
    <property type="protein sequence ID" value="TZE81857.1"/>
    <property type="molecule type" value="Genomic_DNA"/>
</dbReference>
<comment type="subcellular location">
    <subcellularLocation>
        <location evidence="8">Cytoplasm</location>
    </subcellularLocation>
    <subcellularLocation>
        <location evidence="8">Cell membrane</location>
        <topology evidence="8">Peripheral membrane protein</topology>
    </subcellularLocation>
</comment>
<dbReference type="NCBIfam" id="TIGR00231">
    <property type="entry name" value="small_GTP"/>
    <property type="match status" value="1"/>
</dbReference>
<feature type="region of interest" description="G3" evidence="9">
    <location>
        <begin position="59"/>
        <end position="62"/>
    </location>
</feature>
<dbReference type="NCBIfam" id="NF000908">
    <property type="entry name" value="PRK00089.1"/>
    <property type="match status" value="1"/>
</dbReference>
<dbReference type="InterPro" id="IPR005225">
    <property type="entry name" value="Small_GTP-bd"/>
</dbReference>
<dbReference type="CDD" id="cd04163">
    <property type="entry name" value="Era"/>
    <property type="match status" value="1"/>
</dbReference>
<dbReference type="RefSeq" id="WP_149545383.1">
    <property type="nucleotide sequence ID" value="NZ_VTPS01000010.1"/>
</dbReference>
<dbReference type="PROSITE" id="PS50823">
    <property type="entry name" value="KH_TYPE_2"/>
    <property type="match status" value="1"/>
</dbReference>
<feature type="region of interest" description="G4" evidence="9">
    <location>
        <begin position="121"/>
        <end position="124"/>
    </location>
</feature>
<dbReference type="InterPro" id="IPR004044">
    <property type="entry name" value="KH_dom_type_2"/>
</dbReference>
<dbReference type="InterPro" id="IPR015946">
    <property type="entry name" value="KH_dom-like_a/b"/>
</dbReference>
<keyword evidence="8" id="KW-1003">Cell membrane</keyword>
<keyword evidence="14" id="KW-1185">Reference proteome</keyword>
<feature type="binding site" evidence="8">
    <location>
        <begin position="59"/>
        <end position="63"/>
    </location>
    <ligand>
        <name>GTP</name>
        <dbReference type="ChEBI" id="CHEBI:37565"/>
    </ligand>
</feature>
<dbReference type="GO" id="GO:0005525">
    <property type="term" value="F:GTP binding"/>
    <property type="evidence" value="ECO:0007669"/>
    <property type="project" value="UniProtKB-UniRule"/>
</dbReference>